<evidence type="ECO:0000313" key="3">
    <source>
        <dbReference type="Proteomes" id="UP000094527"/>
    </source>
</evidence>
<keyword evidence="1" id="KW-0732">Signal</keyword>
<dbReference type="Proteomes" id="UP000094527">
    <property type="component" value="Unassembled WGS sequence"/>
</dbReference>
<organism evidence="2 3">
    <name type="scientific">Orchesella cincta</name>
    <name type="common">Springtail</name>
    <name type="synonym">Podura cincta</name>
    <dbReference type="NCBI Taxonomy" id="48709"/>
    <lineage>
        <taxon>Eukaryota</taxon>
        <taxon>Metazoa</taxon>
        <taxon>Ecdysozoa</taxon>
        <taxon>Arthropoda</taxon>
        <taxon>Hexapoda</taxon>
        <taxon>Collembola</taxon>
        <taxon>Entomobryomorpha</taxon>
        <taxon>Entomobryoidea</taxon>
        <taxon>Orchesellidae</taxon>
        <taxon>Orchesellinae</taxon>
        <taxon>Orchesella</taxon>
    </lineage>
</organism>
<comment type="caution">
    <text evidence="2">The sequence shown here is derived from an EMBL/GenBank/DDBJ whole genome shotgun (WGS) entry which is preliminary data.</text>
</comment>
<evidence type="ECO:0000313" key="2">
    <source>
        <dbReference type="EMBL" id="ODN04376.1"/>
    </source>
</evidence>
<name>A0A1D2NHD2_ORCCI</name>
<feature type="signal peptide" evidence="1">
    <location>
        <begin position="1"/>
        <end position="31"/>
    </location>
</feature>
<dbReference type="InterPro" id="IPR036465">
    <property type="entry name" value="vWFA_dom_sf"/>
</dbReference>
<evidence type="ECO:0000256" key="1">
    <source>
        <dbReference type="SAM" id="SignalP"/>
    </source>
</evidence>
<keyword evidence="3" id="KW-1185">Reference proteome</keyword>
<feature type="chain" id="PRO_5008905567" evidence="1">
    <location>
        <begin position="32"/>
        <end position="130"/>
    </location>
</feature>
<dbReference type="SUPFAM" id="SSF53300">
    <property type="entry name" value="vWA-like"/>
    <property type="match status" value="1"/>
</dbReference>
<dbReference type="Gene3D" id="3.40.50.410">
    <property type="entry name" value="von Willebrand factor, type A domain"/>
    <property type="match status" value="1"/>
</dbReference>
<proteinExistence type="predicted"/>
<sequence length="130" mass="14303">MHSTKPMISVSSLIFTVTVGLLLGPFNLGNAADAGKPLIDNNGWCLVKKADKLQIAFVLDRTKSYEEFGIKLAKDVLPKVVDKLKSQYKEVTYALTTFADYTEAQGPVLIPRTDANAISGRDDLEDIDER</sequence>
<dbReference type="EMBL" id="LJIJ01000046">
    <property type="protein sequence ID" value="ODN04376.1"/>
    <property type="molecule type" value="Genomic_DNA"/>
</dbReference>
<protein>
    <submittedName>
        <fullName evidence="2">Ribonucleoside-diphosphate reductase large subunit</fullName>
    </submittedName>
</protein>
<dbReference type="AlphaFoldDB" id="A0A1D2NHD2"/>
<reference evidence="2 3" key="1">
    <citation type="journal article" date="2016" name="Genome Biol. Evol.">
        <title>Gene Family Evolution Reflects Adaptation to Soil Environmental Stressors in the Genome of the Collembolan Orchesella cincta.</title>
        <authorList>
            <person name="Faddeeva-Vakhrusheva A."/>
            <person name="Derks M.F."/>
            <person name="Anvar S.Y."/>
            <person name="Agamennone V."/>
            <person name="Suring W."/>
            <person name="Smit S."/>
            <person name="van Straalen N.M."/>
            <person name="Roelofs D."/>
        </authorList>
    </citation>
    <scope>NUCLEOTIDE SEQUENCE [LARGE SCALE GENOMIC DNA]</scope>
    <source>
        <tissue evidence="2">Mixed pool</tissue>
    </source>
</reference>
<gene>
    <name evidence="2" type="ORF">Ocin01_02312</name>
</gene>
<accession>A0A1D2NHD2</accession>
<dbReference type="GO" id="GO:0032991">
    <property type="term" value="C:protein-containing complex"/>
    <property type="evidence" value="ECO:0007669"/>
    <property type="project" value="UniProtKB-ARBA"/>
</dbReference>